<evidence type="ECO:0000256" key="1">
    <source>
        <dbReference type="SAM" id="MobiDB-lite"/>
    </source>
</evidence>
<gene>
    <name evidence="2" type="primary">Vigan.06G023700</name>
    <name evidence="2" type="ORF">VIGAN_06023700</name>
</gene>
<accession>A0A0S3S911</accession>
<dbReference type="AlphaFoldDB" id="A0A0S3S911"/>
<feature type="region of interest" description="Disordered" evidence="1">
    <location>
        <begin position="94"/>
        <end position="119"/>
    </location>
</feature>
<sequence>MYFFCLSESWIKSKGLSLFVPWIRKPLGVLQFSLPFHSTETPGSPFLFRLASSSPLPPATASPLLRASFRATTSSAASLPFSSFVSLRAQPRFGVGTRDQTGNRLGSTTKRPRMPPLPPRIVTLSYRTPTLKFSRGR</sequence>
<protein>
    <submittedName>
        <fullName evidence="2">Uncharacterized protein</fullName>
    </submittedName>
</protein>
<evidence type="ECO:0000313" key="3">
    <source>
        <dbReference type="Proteomes" id="UP000291084"/>
    </source>
</evidence>
<dbReference type="EMBL" id="AP015039">
    <property type="protein sequence ID" value="BAT89310.1"/>
    <property type="molecule type" value="Genomic_DNA"/>
</dbReference>
<feature type="compositionally biased region" description="Polar residues" evidence="1">
    <location>
        <begin position="98"/>
        <end position="109"/>
    </location>
</feature>
<organism evidence="2 3">
    <name type="scientific">Vigna angularis var. angularis</name>
    <dbReference type="NCBI Taxonomy" id="157739"/>
    <lineage>
        <taxon>Eukaryota</taxon>
        <taxon>Viridiplantae</taxon>
        <taxon>Streptophyta</taxon>
        <taxon>Embryophyta</taxon>
        <taxon>Tracheophyta</taxon>
        <taxon>Spermatophyta</taxon>
        <taxon>Magnoliopsida</taxon>
        <taxon>eudicotyledons</taxon>
        <taxon>Gunneridae</taxon>
        <taxon>Pentapetalae</taxon>
        <taxon>rosids</taxon>
        <taxon>fabids</taxon>
        <taxon>Fabales</taxon>
        <taxon>Fabaceae</taxon>
        <taxon>Papilionoideae</taxon>
        <taxon>50 kb inversion clade</taxon>
        <taxon>NPAAA clade</taxon>
        <taxon>indigoferoid/millettioid clade</taxon>
        <taxon>Phaseoleae</taxon>
        <taxon>Vigna</taxon>
    </lineage>
</organism>
<dbReference type="Proteomes" id="UP000291084">
    <property type="component" value="Chromosome 6"/>
</dbReference>
<proteinExistence type="predicted"/>
<evidence type="ECO:0000313" key="2">
    <source>
        <dbReference type="EMBL" id="BAT89310.1"/>
    </source>
</evidence>
<keyword evidence="3" id="KW-1185">Reference proteome</keyword>
<reference evidence="2 3" key="1">
    <citation type="journal article" date="2015" name="Sci. Rep.">
        <title>The power of single molecule real-time sequencing technology in the de novo assembly of a eukaryotic genome.</title>
        <authorList>
            <person name="Sakai H."/>
            <person name="Naito K."/>
            <person name="Ogiso-Tanaka E."/>
            <person name="Takahashi Y."/>
            <person name="Iseki K."/>
            <person name="Muto C."/>
            <person name="Satou K."/>
            <person name="Teruya K."/>
            <person name="Shiroma A."/>
            <person name="Shimoji M."/>
            <person name="Hirano T."/>
            <person name="Itoh T."/>
            <person name="Kaga A."/>
            <person name="Tomooka N."/>
        </authorList>
    </citation>
    <scope>NUCLEOTIDE SEQUENCE [LARGE SCALE GENOMIC DNA]</scope>
    <source>
        <strain evidence="3">cv. Shumari</strain>
    </source>
</reference>
<name>A0A0S3S911_PHAAN</name>